<organism evidence="2 3">
    <name type="scientific">Fomitopsis schrenkii</name>
    <name type="common">Brown rot fungus</name>
    <dbReference type="NCBI Taxonomy" id="2126942"/>
    <lineage>
        <taxon>Eukaryota</taxon>
        <taxon>Fungi</taxon>
        <taxon>Dikarya</taxon>
        <taxon>Basidiomycota</taxon>
        <taxon>Agaricomycotina</taxon>
        <taxon>Agaricomycetes</taxon>
        <taxon>Polyporales</taxon>
        <taxon>Fomitopsis</taxon>
    </lineage>
</organism>
<dbReference type="Proteomes" id="UP000015241">
    <property type="component" value="Unassembled WGS sequence"/>
</dbReference>
<feature type="region of interest" description="Disordered" evidence="1">
    <location>
        <begin position="1"/>
        <end position="21"/>
    </location>
</feature>
<gene>
    <name evidence="2" type="ORF">FOMPIDRAFT_1026429</name>
</gene>
<dbReference type="AlphaFoldDB" id="S8F484"/>
<dbReference type="InParanoid" id="S8F484"/>
<evidence type="ECO:0000313" key="2">
    <source>
        <dbReference type="EMBL" id="EPS93749.1"/>
    </source>
</evidence>
<protein>
    <submittedName>
        <fullName evidence="2">Uncharacterized protein</fullName>
    </submittedName>
</protein>
<accession>S8F484</accession>
<dbReference type="EMBL" id="KE504258">
    <property type="protein sequence ID" value="EPS93749.1"/>
    <property type="molecule type" value="Genomic_DNA"/>
</dbReference>
<evidence type="ECO:0000256" key="1">
    <source>
        <dbReference type="SAM" id="MobiDB-lite"/>
    </source>
</evidence>
<name>S8F484_FOMSC</name>
<sequence length="88" mass="9281">MKGEPVPLVETDRPNADAQTGRFIVPGTPQKNHQPLPSRLPVPTNAVDATSVTSGVSVSLLRATLDGHCLCDGQRHAARMMSCCNAST</sequence>
<keyword evidence="3" id="KW-1185">Reference proteome</keyword>
<proteinExistence type="predicted"/>
<dbReference type="HOGENOM" id="CLU_2469100_0_0_1"/>
<reference evidence="2 3" key="1">
    <citation type="journal article" date="2012" name="Science">
        <title>The Paleozoic origin of enzymatic lignin decomposition reconstructed from 31 fungal genomes.</title>
        <authorList>
            <person name="Floudas D."/>
            <person name="Binder M."/>
            <person name="Riley R."/>
            <person name="Barry K."/>
            <person name="Blanchette R.A."/>
            <person name="Henrissat B."/>
            <person name="Martinez A.T."/>
            <person name="Otillar R."/>
            <person name="Spatafora J.W."/>
            <person name="Yadav J.S."/>
            <person name="Aerts A."/>
            <person name="Benoit I."/>
            <person name="Boyd A."/>
            <person name="Carlson A."/>
            <person name="Copeland A."/>
            <person name="Coutinho P.M."/>
            <person name="de Vries R.P."/>
            <person name="Ferreira P."/>
            <person name="Findley K."/>
            <person name="Foster B."/>
            <person name="Gaskell J."/>
            <person name="Glotzer D."/>
            <person name="Gorecki P."/>
            <person name="Heitman J."/>
            <person name="Hesse C."/>
            <person name="Hori C."/>
            <person name="Igarashi K."/>
            <person name="Jurgens J.A."/>
            <person name="Kallen N."/>
            <person name="Kersten P."/>
            <person name="Kohler A."/>
            <person name="Kuees U."/>
            <person name="Kumar T.K.A."/>
            <person name="Kuo A."/>
            <person name="LaButti K."/>
            <person name="Larrondo L.F."/>
            <person name="Lindquist E."/>
            <person name="Ling A."/>
            <person name="Lombard V."/>
            <person name="Lucas S."/>
            <person name="Lundell T."/>
            <person name="Martin R."/>
            <person name="McLaughlin D.J."/>
            <person name="Morgenstern I."/>
            <person name="Morin E."/>
            <person name="Murat C."/>
            <person name="Nagy L.G."/>
            <person name="Nolan M."/>
            <person name="Ohm R.A."/>
            <person name="Patyshakuliyeva A."/>
            <person name="Rokas A."/>
            <person name="Ruiz-Duenas F.J."/>
            <person name="Sabat G."/>
            <person name="Salamov A."/>
            <person name="Samejima M."/>
            <person name="Schmutz J."/>
            <person name="Slot J.C."/>
            <person name="St John F."/>
            <person name="Stenlid J."/>
            <person name="Sun H."/>
            <person name="Sun S."/>
            <person name="Syed K."/>
            <person name="Tsang A."/>
            <person name="Wiebenga A."/>
            <person name="Young D."/>
            <person name="Pisabarro A."/>
            <person name="Eastwood D.C."/>
            <person name="Martin F."/>
            <person name="Cullen D."/>
            <person name="Grigoriev I.V."/>
            <person name="Hibbett D.S."/>
        </authorList>
    </citation>
    <scope>NUCLEOTIDE SEQUENCE</scope>
    <source>
        <strain evidence="3">FP-58527</strain>
    </source>
</reference>
<evidence type="ECO:0000313" key="3">
    <source>
        <dbReference type="Proteomes" id="UP000015241"/>
    </source>
</evidence>